<reference evidence="1 2" key="1">
    <citation type="submission" date="2023-07" db="EMBL/GenBank/DDBJ databases">
        <title>Genomic Encyclopedia of Type Strains, Phase IV (KMG-IV): sequencing the most valuable type-strain genomes for metagenomic binning, comparative biology and taxonomic classification.</title>
        <authorList>
            <person name="Goeker M."/>
        </authorList>
    </citation>
    <scope>NUCLEOTIDE SEQUENCE [LARGE SCALE GENOMIC DNA]</scope>
    <source>
        <strain evidence="1 2">DSM 12751</strain>
    </source>
</reference>
<evidence type="ECO:0000313" key="2">
    <source>
        <dbReference type="Proteomes" id="UP001235840"/>
    </source>
</evidence>
<protein>
    <recommendedName>
        <fullName evidence="3">YfhD family protein</fullName>
    </recommendedName>
</protein>
<name>A0ABT9W5M9_9BACI</name>
<gene>
    <name evidence="1" type="ORF">J2S11_004516</name>
</gene>
<accession>A0ABT9W5M9</accession>
<evidence type="ECO:0008006" key="3">
    <source>
        <dbReference type="Google" id="ProtNLM"/>
    </source>
</evidence>
<keyword evidence="2" id="KW-1185">Reference proteome</keyword>
<proteinExistence type="predicted"/>
<evidence type="ECO:0000313" key="1">
    <source>
        <dbReference type="EMBL" id="MDQ0168554.1"/>
    </source>
</evidence>
<dbReference type="Pfam" id="PF14151">
    <property type="entry name" value="YfhD"/>
    <property type="match status" value="1"/>
</dbReference>
<dbReference type="Proteomes" id="UP001235840">
    <property type="component" value="Unassembled WGS sequence"/>
</dbReference>
<organism evidence="1 2">
    <name type="scientific">Caldalkalibacillus horti</name>
    <dbReference type="NCBI Taxonomy" id="77523"/>
    <lineage>
        <taxon>Bacteria</taxon>
        <taxon>Bacillati</taxon>
        <taxon>Bacillota</taxon>
        <taxon>Bacilli</taxon>
        <taxon>Bacillales</taxon>
        <taxon>Bacillaceae</taxon>
        <taxon>Caldalkalibacillus</taxon>
    </lineage>
</organism>
<comment type="caution">
    <text evidence="1">The sequence shown here is derived from an EMBL/GenBank/DDBJ whole genome shotgun (WGS) entry which is preliminary data.</text>
</comment>
<dbReference type="InterPro" id="IPR025435">
    <property type="entry name" value="YfhD-like"/>
</dbReference>
<sequence length="45" mass="5310">MAKKSRQQLPIAKNESVEFSMEYADREDLKALQRAKKADKRQEKD</sequence>
<dbReference type="EMBL" id="JAUSTY010000040">
    <property type="protein sequence ID" value="MDQ0168554.1"/>
    <property type="molecule type" value="Genomic_DNA"/>
</dbReference>
<dbReference type="RefSeq" id="WP_307398375.1">
    <property type="nucleotide sequence ID" value="NZ_BAAADK010000045.1"/>
</dbReference>